<dbReference type="AlphaFoldDB" id="A0A177WVQ9"/>
<dbReference type="SUPFAM" id="SSF54211">
    <property type="entry name" value="Ribosomal protein S5 domain 2-like"/>
    <property type="match status" value="1"/>
</dbReference>
<evidence type="ECO:0000256" key="8">
    <source>
        <dbReference type="ARBA" id="ARBA00023016"/>
    </source>
</evidence>
<feature type="active site" evidence="11 13">
    <location>
        <position position="815"/>
    </location>
</feature>
<keyword evidence="5 10" id="KW-0378">Hydrolase</keyword>
<dbReference type="NCBIfam" id="TIGR00763">
    <property type="entry name" value="lon"/>
    <property type="match status" value="1"/>
</dbReference>
<dbReference type="GO" id="GO:0004252">
    <property type="term" value="F:serine-type endopeptidase activity"/>
    <property type="evidence" value="ECO:0007669"/>
    <property type="project" value="UniProtKB-UniRule"/>
</dbReference>
<dbReference type="FunFam" id="3.40.50.300:FF:000382">
    <property type="entry name" value="Lon protease homolog 2, peroxisomal"/>
    <property type="match status" value="1"/>
</dbReference>
<reference evidence="17 18" key="2">
    <citation type="submission" date="2016-05" db="EMBL/GenBank/DDBJ databases">
        <title>Lineage-specific infection strategies underlie the spectrum of fungal disease in amphibians.</title>
        <authorList>
            <person name="Cuomo C.A."/>
            <person name="Farrer R.A."/>
            <person name="James T."/>
            <person name="Longcore J."/>
            <person name="Birren B."/>
        </authorList>
    </citation>
    <scope>NUCLEOTIDE SEQUENCE [LARGE SCALE GENOMIC DNA]</scope>
    <source>
        <strain evidence="17 18">JEL423</strain>
    </source>
</reference>
<feature type="domain" description="Lon proteolytic" evidence="15">
    <location>
        <begin position="681"/>
        <end position="867"/>
    </location>
</feature>
<evidence type="ECO:0000313" key="18">
    <source>
        <dbReference type="Proteomes" id="UP000077115"/>
    </source>
</evidence>
<dbReference type="Gene3D" id="1.10.8.60">
    <property type="match status" value="1"/>
</dbReference>
<dbReference type="InterPro" id="IPR003593">
    <property type="entry name" value="AAA+_ATPase"/>
</dbReference>
<dbReference type="InterPro" id="IPR008269">
    <property type="entry name" value="Lon_proteolytic"/>
</dbReference>
<dbReference type="Proteomes" id="UP000077115">
    <property type="component" value="Unassembled WGS sequence"/>
</dbReference>
<dbReference type="InterPro" id="IPR015947">
    <property type="entry name" value="PUA-like_sf"/>
</dbReference>
<feature type="compositionally biased region" description="Low complexity" evidence="14">
    <location>
        <begin position="71"/>
        <end position="80"/>
    </location>
</feature>
<dbReference type="Pfam" id="PF22667">
    <property type="entry name" value="Lon_lid"/>
    <property type="match status" value="1"/>
</dbReference>
<keyword evidence="8" id="KW-0346">Stress response</keyword>
<keyword evidence="6 10" id="KW-0720">Serine protease</keyword>
<dbReference type="SUPFAM" id="SSF52540">
    <property type="entry name" value="P-loop containing nucleoside triphosphate hydrolases"/>
    <property type="match status" value="1"/>
</dbReference>
<dbReference type="GO" id="GO:0005524">
    <property type="term" value="F:ATP binding"/>
    <property type="evidence" value="ECO:0007669"/>
    <property type="project" value="UniProtKB-KW"/>
</dbReference>
<dbReference type="Gene3D" id="3.30.230.10">
    <property type="match status" value="1"/>
</dbReference>
<dbReference type="SMART" id="SM00382">
    <property type="entry name" value="AAA"/>
    <property type="match status" value="1"/>
</dbReference>
<dbReference type="Pfam" id="PF00004">
    <property type="entry name" value="AAA"/>
    <property type="match status" value="1"/>
</dbReference>
<keyword evidence="2" id="KW-0963">Cytoplasm</keyword>
<keyword evidence="3 10" id="KW-0645">Protease</keyword>
<dbReference type="InterPro" id="IPR054594">
    <property type="entry name" value="Lon_lid"/>
</dbReference>
<dbReference type="Gene3D" id="3.40.50.300">
    <property type="entry name" value="P-loop containing nucleotide triphosphate hydrolases"/>
    <property type="match status" value="1"/>
</dbReference>
<dbReference type="InterPro" id="IPR027543">
    <property type="entry name" value="Lon_bac"/>
</dbReference>
<feature type="domain" description="Lon N-terminal" evidence="16">
    <location>
        <begin position="10"/>
        <end position="285"/>
    </location>
</feature>
<feature type="binding site" evidence="12">
    <location>
        <begin position="439"/>
        <end position="446"/>
    </location>
    <ligand>
        <name>ATP</name>
        <dbReference type="ChEBI" id="CHEBI:30616"/>
    </ligand>
</feature>
<accession>A0A177WVQ9</accession>
<evidence type="ECO:0000256" key="13">
    <source>
        <dbReference type="PROSITE-ProRule" id="PRU01122"/>
    </source>
</evidence>
<dbReference type="PROSITE" id="PS51786">
    <property type="entry name" value="LON_PROTEOLYTIC"/>
    <property type="match status" value="1"/>
</dbReference>
<dbReference type="eggNOG" id="KOG2004">
    <property type="taxonomic scope" value="Eukaryota"/>
</dbReference>
<evidence type="ECO:0000256" key="14">
    <source>
        <dbReference type="SAM" id="MobiDB-lite"/>
    </source>
</evidence>
<dbReference type="FunFam" id="1.10.8.60:FF:000091">
    <property type="entry name" value="Lon protease homolog 2, peroxisomal"/>
    <property type="match status" value="1"/>
</dbReference>
<dbReference type="GO" id="GO:0005737">
    <property type="term" value="C:cytoplasm"/>
    <property type="evidence" value="ECO:0007669"/>
    <property type="project" value="UniProtKB-SubCell"/>
</dbReference>
<dbReference type="EMBL" id="DS022310">
    <property type="protein sequence ID" value="OAJ43715.1"/>
    <property type="molecule type" value="Genomic_DNA"/>
</dbReference>
<dbReference type="PANTHER" id="PTHR10046">
    <property type="entry name" value="ATP DEPENDENT LON PROTEASE FAMILY MEMBER"/>
    <property type="match status" value="1"/>
</dbReference>
<dbReference type="GO" id="GO:0004176">
    <property type="term" value="F:ATP-dependent peptidase activity"/>
    <property type="evidence" value="ECO:0007669"/>
    <property type="project" value="UniProtKB-UniRule"/>
</dbReference>
<organism evidence="17 18">
    <name type="scientific">Batrachochytrium dendrobatidis (strain JEL423)</name>
    <dbReference type="NCBI Taxonomy" id="403673"/>
    <lineage>
        <taxon>Eukaryota</taxon>
        <taxon>Fungi</taxon>
        <taxon>Fungi incertae sedis</taxon>
        <taxon>Chytridiomycota</taxon>
        <taxon>Chytridiomycota incertae sedis</taxon>
        <taxon>Chytridiomycetes</taxon>
        <taxon>Rhizophydiales</taxon>
        <taxon>Rhizophydiales incertae sedis</taxon>
        <taxon>Batrachochytrium</taxon>
    </lineage>
</organism>
<comment type="subcellular location">
    <subcellularLocation>
        <location evidence="1">Cytoplasm</location>
    </subcellularLocation>
</comment>
<keyword evidence="9" id="KW-0576">Peroxisome</keyword>
<evidence type="ECO:0000256" key="12">
    <source>
        <dbReference type="PIRSR" id="PIRSR001174-2"/>
    </source>
</evidence>
<dbReference type="InterPro" id="IPR003959">
    <property type="entry name" value="ATPase_AAA_core"/>
</dbReference>
<dbReference type="VEuPathDB" id="FungiDB:BDEG_27046"/>
<dbReference type="InterPro" id="IPR004815">
    <property type="entry name" value="Lon_bac/euk-typ"/>
</dbReference>
<dbReference type="GO" id="GO:0030163">
    <property type="term" value="P:protein catabolic process"/>
    <property type="evidence" value="ECO:0007669"/>
    <property type="project" value="InterPro"/>
</dbReference>
<evidence type="ECO:0000256" key="11">
    <source>
        <dbReference type="PIRSR" id="PIRSR001174-1"/>
    </source>
</evidence>
<dbReference type="PROSITE" id="PS51787">
    <property type="entry name" value="LON_N"/>
    <property type="match status" value="1"/>
</dbReference>
<dbReference type="InterPro" id="IPR014721">
    <property type="entry name" value="Ribsml_uS5_D2-typ_fold_subgr"/>
</dbReference>
<evidence type="ECO:0000256" key="6">
    <source>
        <dbReference type="ARBA" id="ARBA00022825"/>
    </source>
</evidence>
<dbReference type="HAMAP" id="MF_01973">
    <property type="entry name" value="lon_bact"/>
    <property type="match status" value="1"/>
</dbReference>
<evidence type="ECO:0000256" key="2">
    <source>
        <dbReference type="ARBA" id="ARBA00022490"/>
    </source>
</evidence>
<evidence type="ECO:0000313" key="17">
    <source>
        <dbReference type="EMBL" id="OAJ43715.1"/>
    </source>
</evidence>
<dbReference type="PRINTS" id="PR00830">
    <property type="entry name" value="ENDOLAPTASE"/>
</dbReference>
<evidence type="ECO:0000256" key="7">
    <source>
        <dbReference type="ARBA" id="ARBA00022840"/>
    </source>
</evidence>
<dbReference type="CDD" id="cd19500">
    <property type="entry name" value="RecA-like_Lon"/>
    <property type="match status" value="1"/>
</dbReference>
<feature type="region of interest" description="Disordered" evidence="14">
    <location>
        <begin position="70"/>
        <end position="94"/>
    </location>
</feature>
<comment type="similarity">
    <text evidence="10 13">Belongs to the peptidase S16 family.</text>
</comment>
<dbReference type="Pfam" id="PF05362">
    <property type="entry name" value="Lon_C"/>
    <property type="match status" value="1"/>
</dbReference>
<dbReference type="EC" id="3.4.21.-" evidence="10"/>
<dbReference type="Pfam" id="PF02190">
    <property type="entry name" value="LON_substr_bdg"/>
    <property type="match status" value="1"/>
</dbReference>
<dbReference type="FunFam" id="1.20.5.5270:FF:000002">
    <property type="entry name" value="Lon protease homolog"/>
    <property type="match status" value="1"/>
</dbReference>
<dbReference type="FunFam" id="3.30.230.10:FF:000019">
    <property type="entry name" value="Lon protease homolog 2, peroxisomal"/>
    <property type="match status" value="1"/>
</dbReference>
<keyword evidence="4 10" id="KW-0547">Nucleotide-binding</keyword>
<dbReference type="STRING" id="403673.A0A177WVQ9"/>
<sequence>MTAITIPDSLPLIPTRNSRVLLPGIVVRLQIGRKDSTQLLDSLYSKFHAKEILVIGCVPLLKEFNNNNTASSSKSFSGQSQTHRVFDPEGTSDTSNQIIQGDLFGWGCAARIVEFSNTGYQEKRTSNINYLITLEGPPFLYALDSLFIDGLTVIAQLTWIAYFEILTGIARFKIKEITQTLPFLVASVQLFTEPEAGKDDMELHALVLSLRKTGNDLSQALSQLQLPPTVLAQLKDMLQSTPPGQLADLFTSMIDLTLDEKLEILEMVDLKPRLTKVILLLNRQLQVLKISQKLQSTVQNRLGQKQREFLLREQLEAIKKELGENDDGKDADDVVDLTKRIAESKLPEEPLRAAQRELKRLSRMNPNMSEYQVIRTYLEWMAELPWSQKTPDNLDISHARGILDHDHHGLDRVKLRVIEYLAVRKLKQDLRGPILCLVGPPGVGKTSLGKSIANALGRKFHRISLGGIHDEAEIRGHRRTYLGSLPGLIVQGLRQCGVNNPVLLLDEIDKLGHDYRGDPSSALLEVLDPEQNSTFTDHYLGVPFNLSNVLFIATANDMDTIPAPLLDRMEVVQISGYTVDEKLSIARQYLLPKQIHAHGLAEDHVKINDTLLLKIATGYTREAGVRHLEREIAAVCRSLAVEYSILKETGREAVFNGIMAAEKLESILGVERFDDEVSERTGVPGIVTGLAWTSTGSGGLLFIESTCTPGSGKLHLTGKLGDVIKESAQIGVTWVRANADALGIHGTHKNLFEDTDIHVHFPSGAISKDGPSAGVSIVTSLVSLLTKSVVRNHTAMTGEITLRGQVLPVGGIKEKILAAHRGGIKQVIVPYRNQKDVISDIPDRVKREMQFVYAKSIWDVLGAAFPEQVQYEQQRIAEAKL</sequence>
<dbReference type="SMART" id="SM00464">
    <property type="entry name" value="LON"/>
    <property type="match status" value="1"/>
</dbReference>
<keyword evidence="7 10" id="KW-0067">ATP-binding</keyword>
<dbReference type="OrthoDB" id="2411602at2759"/>
<evidence type="ECO:0000256" key="4">
    <source>
        <dbReference type="ARBA" id="ARBA00022741"/>
    </source>
</evidence>
<dbReference type="Gene3D" id="1.20.5.5270">
    <property type="match status" value="1"/>
</dbReference>
<dbReference type="InterPro" id="IPR046336">
    <property type="entry name" value="Lon_prtase_N_sf"/>
</dbReference>
<reference evidence="17 18" key="1">
    <citation type="submission" date="2006-10" db="EMBL/GenBank/DDBJ databases">
        <title>The Genome Sequence of Batrachochytrium dendrobatidis JEL423.</title>
        <authorList>
            <consortium name="The Broad Institute Genome Sequencing Platform"/>
            <person name="Birren B."/>
            <person name="Lander E."/>
            <person name="Galagan J."/>
            <person name="Cuomo C."/>
            <person name="Devon K."/>
            <person name="Jaffe D."/>
            <person name="Butler J."/>
            <person name="Alvarez P."/>
            <person name="Gnerre S."/>
            <person name="Grabherr M."/>
            <person name="Kleber M."/>
            <person name="Mauceli E."/>
            <person name="Brockman W."/>
            <person name="Young S."/>
            <person name="LaButti K."/>
            <person name="Sykes S."/>
            <person name="DeCaprio D."/>
            <person name="Crawford M."/>
            <person name="Koehrsen M."/>
            <person name="Engels R."/>
            <person name="Montgomery P."/>
            <person name="Pearson M."/>
            <person name="Howarth C."/>
            <person name="Larson L."/>
            <person name="White J."/>
            <person name="O'Leary S."/>
            <person name="Kodira C."/>
            <person name="Zeng Q."/>
            <person name="Yandava C."/>
            <person name="Alvarado L."/>
            <person name="Longcore J."/>
            <person name="James T."/>
        </authorList>
    </citation>
    <scope>NUCLEOTIDE SEQUENCE [LARGE SCALE GENOMIC DNA]</scope>
    <source>
        <strain evidence="17 18">JEL423</strain>
    </source>
</reference>
<proteinExistence type="inferred from homology"/>
<evidence type="ECO:0000256" key="10">
    <source>
        <dbReference type="PIRNR" id="PIRNR001174"/>
    </source>
</evidence>
<dbReference type="InterPro" id="IPR027417">
    <property type="entry name" value="P-loop_NTPase"/>
</dbReference>
<dbReference type="SUPFAM" id="SSF88697">
    <property type="entry name" value="PUA domain-like"/>
    <property type="match status" value="1"/>
</dbReference>
<evidence type="ECO:0000256" key="9">
    <source>
        <dbReference type="ARBA" id="ARBA00023140"/>
    </source>
</evidence>
<dbReference type="InterPro" id="IPR027065">
    <property type="entry name" value="Lon_Prtase"/>
</dbReference>
<dbReference type="InterPro" id="IPR020568">
    <property type="entry name" value="Ribosomal_Su5_D2-typ_SF"/>
</dbReference>
<feature type="active site" evidence="11 13">
    <location>
        <position position="772"/>
    </location>
</feature>
<evidence type="ECO:0000256" key="3">
    <source>
        <dbReference type="ARBA" id="ARBA00022670"/>
    </source>
</evidence>
<evidence type="ECO:0000259" key="15">
    <source>
        <dbReference type="PROSITE" id="PS51786"/>
    </source>
</evidence>
<dbReference type="GO" id="GO:0016887">
    <property type="term" value="F:ATP hydrolysis activity"/>
    <property type="evidence" value="ECO:0007669"/>
    <property type="project" value="InterPro"/>
</dbReference>
<evidence type="ECO:0000256" key="1">
    <source>
        <dbReference type="ARBA" id="ARBA00004496"/>
    </source>
</evidence>
<dbReference type="GO" id="GO:0006508">
    <property type="term" value="P:proteolysis"/>
    <property type="evidence" value="ECO:0007669"/>
    <property type="project" value="UniProtKB-KW"/>
</dbReference>
<evidence type="ECO:0000259" key="16">
    <source>
        <dbReference type="PROSITE" id="PS51787"/>
    </source>
</evidence>
<dbReference type="Gene3D" id="1.20.58.1480">
    <property type="match status" value="1"/>
</dbReference>
<evidence type="ECO:0000256" key="5">
    <source>
        <dbReference type="ARBA" id="ARBA00022801"/>
    </source>
</evidence>
<name>A0A177WVQ9_BATDL</name>
<dbReference type="PIRSF" id="PIRSF001174">
    <property type="entry name" value="Lon_proteas"/>
    <property type="match status" value="1"/>
</dbReference>
<dbReference type="InterPro" id="IPR003111">
    <property type="entry name" value="Lon_prtase_N"/>
</dbReference>
<dbReference type="Gene3D" id="2.30.130.40">
    <property type="entry name" value="LON domain-like"/>
    <property type="match status" value="1"/>
</dbReference>
<gene>
    <name evidence="17" type="ORF">BDEG_27046</name>
</gene>
<dbReference type="GO" id="GO:0043565">
    <property type="term" value="F:sequence-specific DNA binding"/>
    <property type="evidence" value="ECO:0007669"/>
    <property type="project" value="InterPro"/>
</dbReference>
<protein>
    <recommendedName>
        <fullName evidence="10">Lon protease homolog</fullName>
        <ecNumber evidence="10">3.4.21.-</ecNumber>
    </recommendedName>
</protein>